<evidence type="ECO:0000313" key="3">
    <source>
        <dbReference type="Proteomes" id="UP000729402"/>
    </source>
</evidence>
<organism evidence="2 3">
    <name type="scientific">Zizania palustris</name>
    <name type="common">Northern wild rice</name>
    <dbReference type="NCBI Taxonomy" id="103762"/>
    <lineage>
        <taxon>Eukaryota</taxon>
        <taxon>Viridiplantae</taxon>
        <taxon>Streptophyta</taxon>
        <taxon>Embryophyta</taxon>
        <taxon>Tracheophyta</taxon>
        <taxon>Spermatophyta</taxon>
        <taxon>Magnoliopsida</taxon>
        <taxon>Liliopsida</taxon>
        <taxon>Poales</taxon>
        <taxon>Poaceae</taxon>
        <taxon>BOP clade</taxon>
        <taxon>Oryzoideae</taxon>
        <taxon>Oryzeae</taxon>
        <taxon>Zizaniinae</taxon>
        <taxon>Zizania</taxon>
    </lineage>
</organism>
<keyword evidence="3" id="KW-1185">Reference proteome</keyword>
<evidence type="ECO:0000256" key="1">
    <source>
        <dbReference type="SAM" id="MobiDB-lite"/>
    </source>
</evidence>
<protein>
    <submittedName>
        <fullName evidence="2">Uncharacterized protein</fullName>
    </submittedName>
</protein>
<gene>
    <name evidence="2" type="ORF">GUJ93_ZPchr0005g16056</name>
</gene>
<reference evidence="2" key="2">
    <citation type="submission" date="2021-02" db="EMBL/GenBank/DDBJ databases">
        <authorList>
            <person name="Kimball J.A."/>
            <person name="Haas M.W."/>
            <person name="Macchietto M."/>
            <person name="Kono T."/>
            <person name="Duquette J."/>
            <person name="Shao M."/>
        </authorList>
    </citation>
    <scope>NUCLEOTIDE SEQUENCE</scope>
    <source>
        <tissue evidence="2">Fresh leaf tissue</tissue>
    </source>
</reference>
<accession>A0A8J5SVM7</accession>
<feature type="region of interest" description="Disordered" evidence="1">
    <location>
        <begin position="1"/>
        <end position="48"/>
    </location>
</feature>
<reference evidence="2" key="1">
    <citation type="journal article" date="2021" name="bioRxiv">
        <title>Whole Genome Assembly and Annotation of Northern Wild Rice, Zizania palustris L., Supports a Whole Genome Duplication in the Zizania Genus.</title>
        <authorList>
            <person name="Haas M."/>
            <person name="Kono T."/>
            <person name="Macchietto M."/>
            <person name="Millas R."/>
            <person name="McGilp L."/>
            <person name="Shao M."/>
            <person name="Duquette J."/>
            <person name="Hirsch C.N."/>
            <person name="Kimball J."/>
        </authorList>
    </citation>
    <scope>NUCLEOTIDE SEQUENCE</scope>
    <source>
        <tissue evidence="2">Fresh leaf tissue</tissue>
    </source>
</reference>
<sequence length="222" mass="24529">MSALPSLVLSPKVDAAPVLMPPPPPVKRENEEQGSPAGGAVDAGNHKSRTKAENFERVFAVEDLGGEPEQGFGIQTECASTKGCSDWNVTDSIQDVLPSWVFLSPGSSWQMLACCDRQQQLVNYCRRHAGKIPAHVIRFRHRNSRPLMSRLSLFLSLNFENVYVQQYTELVLKILSRQSSLVKCQLVLEVLLADLLLHERPFQLQNFVAASETACALSSSHG</sequence>
<name>A0A8J5SVM7_ZIZPA</name>
<proteinExistence type="predicted"/>
<dbReference type="AlphaFoldDB" id="A0A8J5SVM7"/>
<comment type="caution">
    <text evidence="2">The sequence shown here is derived from an EMBL/GenBank/DDBJ whole genome shotgun (WGS) entry which is preliminary data.</text>
</comment>
<evidence type="ECO:0000313" key="2">
    <source>
        <dbReference type="EMBL" id="KAG8067555.1"/>
    </source>
</evidence>
<dbReference type="Proteomes" id="UP000729402">
    <property type="component" value="Unassembled WGS sequence"/>
</dbReference>
<dbReference type="EMBL" id="JAAALK010000284">
    <property type="protein sequence ID" value="KAG8067555.1"/>
    <property type="molecule type" value="Genomic_DNA"/>
</dbReference>